<dbReference type="AlphaFoldDB" id="A0A1A9I9M9"/>
<dbReference type="Pfam" id="PF13180">
    <property type="entry name" value="PDZ_2"/>
    <property type="match status" value="2"/>
</dbReference>
<dbReference type="KEGG" id="nia:A8C56_22465"/>
<dbReference type="Proteomes" id="UP000077667">
    <property type="component" value="Chromosome"/>
</dbReference>
<dbReference type="Gene3D" id="2.30.42.10">
    <property type="match status" value="2"/>
</dbReference>
<comment type="cofactor">
    <cofactor evidence="1">
        <name>Zn(2+)</name>
        <dbReference type="ChEBI" id="CHEBI:29105"/>
    </cofactor>
</comment>
<dbReference type="InterPro" id="IPR036034">
    <property type="entry name" value="PDZ_sf"/>
</dbReference>
<accession>A0A1A9I9M9</accession>
<name>A0A1A9I9M9_9BACT</name>
<dbReference type="GO" id="GO:0016020">
    <property type="term" value="C:membrane"/>
    <property type="evidence" value="ECO:0007669"/>
    <property type="project" value="InterPro"/>
</dbReference>
<dbReference type="EMBL" id="CP015772">
    <property type="protein sequence ID" value="ANH83381.1"/>
    <property type="molecule type" value="Genomic_DNA"/>
</dbReference>
<feature type="signal peptide" evidence="2">
    <location>
        <begin position="1"/>
        <end position="18"/>
    </location>
</feature>
<dbReference type="PROSITE" id="PS50106">
    <property type="entry name" value="PDZ"/>
    <property type="match status" value="2"/>
</dbReference>
<dbReference type="PANTHER" id="PTHR42837">
    <property type="entry name" value="REGULATOR OF SIGMA-E PROTEASE RSEP"/>
    <property type="match status" value="1"/>
</dbReference>
<dbReference type="CDD" id="cd06779">
    <property type="entry name" value="cpPDZ_Deg_HtrA-like"/>
    <property type="match status" value="1"/>
</dbReference>
<dbReference type="SMART" id="SM00228">
    <property type="entry name" value="PDZ"/>
    <property type="match status" value="2"/>
</dbReference>
<evidence type="ECO:0000313" key="4">
    <source>
        <dbReference type="EMBL" id="ANH83381.1"/>
    </source>
</evidence>
<keyword evidence="2" id="KW-0732">Signal</keyword>
<feature type="domain" description="PDZ" evidence="3">
    <location>
        <begin position="110"/>
        <end position="178"/>
    </location>
</feature>
<evidence type="ECO:0000259" key="3">
    <source>
        <dbReference type="PROSITE" id="PS50106"/>
    </source>
</evidence>
<feature type="chain" id="PRO_5008390088" evidence="2">
    <location>
        <begin position="19"/>
        <end position="332"/>
    </location>
</feature>
<organism evidence="4 5">
    <name type="scientific">Niabella ginsenosidivorans</name>
    <dbReference type="NCBI Taxonomy" id="1176587"/>
    <lineage>
        <taxon>Bacteria</taxon>
        <taxon>Pseudomonadati</taxon>
        <taxon>Bacteroidota</taxon>
        <taxon>Chitinophagia</taxon>
        <taxon>Chitinophagales</taxon>
        <taxon>Chitinophagaceae</taxon>
        <taxon>Niabella</taxon>
    </lineage>
</organism>
<dbReference type="InterPro" id="IPR004387">
    <property type="entry name" value="Pept_M50_Zn"/>
</dbReference>
<dbReference type="RefSeq" id="WP_067760892.1">
    <property type="nucleotide sequence ID" value="NZ_CP015772.1"/>
</dbReference>
<keyword evidence="5" id="KW-1185">Reference proteome</keyword>
<dbReference type="PANTHER" id="PTHR42837:SF2">
    <property type="entry name" value="MEMBRANE METALLOPROTEASE ARASP2, CHLOROPLASTIC-RELATED"/>
    <property type="match status" value="1"/>
</dbReference>
<dbReference type="SUPFAM" id="SSF50156">
    <property type="entry name" value="PDZ domain-like"/>
    <property type="match status" value="2"/>
</dbReference>
<dbReference type="STRING" id="1176587.A8C56_22465"/>
<dbReference type="OrthoDB" id="9781273at2"/>
<dbReference type="InterPro" id="IPR001478">
    <property type="entry name" value="PDZ"/>
</dbReference>
<evidence type="ECO:0000256" key="2">
    <source>
        <dbReference type="SAM" id="SignalP"/>
    </source>
</evidence>
<dbReference type="GO" id="GO:0006508">
    <property type="term" value="P:proteolysis"/>
    <property type="evidence" value="ECO:0007669"/>
    <property type="project" value="InterPro"/>
</dbReference>
<gene>
    <name evidence="4" type="ORF">A8C56_22465</name>
</gene>
<reference evidence="4 5" key="1">
    <citation type="submission" date="2016-05" db="EMBL/GenBank/DDBJ databases">
        <title>Niabella ginsenosidivorans BS26 whole genome sequencing.</title>
        <authorList>
            <person name="Im W.T."/>
            <person name="Siddiqi M.Z."/>
        </authorList>
    </citation>
    <scope>NUCLEOTIDE SEQUENCE [LARGE SCALE GENOMIC DNA]</scope>
    <source>
        <strain evidence="4 5">BS26</strain>
    </source>
</reference>
<proteinExistence type="predicted"/>
<sequence length="332" mass="36607">MRSYYFLFALLLPGFGWAQSDNQNKEAEQIIITKKGTADGRMNIVVDGDKVTVNGKPVDTDKDADISVQRKKIKDLDVYNDDDGQFGRGRSFNNFNGTWQQMPAPNKAMLGVVTQKTDDGVTVINVTGESAADKAGLKEGDIITQVDGTTITTPDGLSSAIKDKDPGDKVSITYKRDGKTFTTSATLTKWKAPEGNGYFNQGNGNTFSMPPMDLNELFRQMPNQGRNRNYRFYSYPDMDSDSPKIGIRIQELDKGDGVKILEVEKGSDADKAGLKSGDIIKEINGRTINSTDNAGRVIRDNRKSSLEFKINRNGHNQTITVTQPSRIKTADL</sequence>
<evidence type="ECO:0000313" key="5">
    <source>
        <dbReference type="Proteomes" id="UP000077667"/>
    </source>
</evidence>
<dbReference type="GO" id="GO:0004222">
    <property type="term" value="F:metalloendopeptidase activity"/>
    <property type="evidence" value="ECO:0007669"/>
    <property type="project" value="InterPro"/>
</dbReference>
<feature type="domain" description="PDZ" evidence="3">
    <location>
        <begin position="239"/>
        <end position="290"/>
    </location>
</feature>
<evidence type="ECO:0000256" key="1">
    <source>
        <dbReference type="ARBA" id="ARBA00001947"/>
    </source>
</evidence>
<protein>
    <submittedName>
        <fullName evidence="4">Signaling protein</fullName>
    </submittedName>
</protein>